<evidence type="ECO:0000256" key="6">
    <source>
        <dbReference type="ARBA" id="ARBA00022989"/>
    </source>
</evidence>
<dbReference type="Pfam" id="PF01032">
    <property type="entry name" value="FecCD"/>
    <property type="match status" value="1"/>
</dbReference>
<evidence type="ECO:0000256" key="4">
    <source>
        <dbReference type="ARBA" id="ARBA00022475"/>
    </source>
</evidence>
<dbReference type="OrthoDB" id="9811721at2"/>
<name>A0A2S8A8G8_9FLAO</name>
<keyword evidence="4" id="KW-1003">Cell membrane</keyword>
<evidence type="ECO:0000256" key="3">
    <source>
        <dbReference type="ARBA" id="ARBA00022448"/>
    </source>
</evidence>
<organism evidence="9 10">
    <name type="scientific">Apibacter adventoris</name>
    <dbReference type="NCBI Taxonomy" id="1679466"/>
    <lineage>
        <taxon>Bacteria</taxon>
        <taxon>Pseudomonadati</taxon>
        <taxon>Bacteroidota</taxon>
        <taxon>Flavobacteriia</taxon>
        <taxon>Flavobacteriales</taxon>
        <taxon>Weeksellaceae</taxon>
        <taxon>Apibacter</taxon>
    </lineage>
</organism>
<reference evidence="9 10" key="1">
    <citation type="submission" date="2018-02" db="EMBL/GenBank/DDBJ databases">
        <title>Genome sequences of Apibacter spp., gut symbionts of Asian honey bees.</title>
        <authorList>
            <person name="Kwong W.K."/>
            <person name="Steele M.I."/>
            <person name="Moran N.A."/>
        </authorList>
    </citation>
    <scope>NUCLEOTIDE SEQUENCE [LARGE SCALE GENOMIC DNA]</scope>
    <source>
        <strain evidence="10">wkB301</strain>
    </source>
</reference>
<dbReference type="InterPro" id="IPR000522">
    <property type="entry name" value="ABC_transptr_permease_BtuC"/>
</dbReference>
<dbReference type="CDD" id="cd06550">
    <property type="entry name" value="TM_ABC_iron-siderophores_like"/>
    <property type="match status" value="1"/>
</dbReference>
<feature type="transmembrane region" description="Helical" evidence="8">
    <location>
        <begin position="304"/>
        <end position="323"/>
    </location>
</feature>
<evidence type="ECO:0000256" key="8">
    <source>
        <dbReference type="SAM" id="Phobius"/>
    </source>
</evidence>
<sequence>MFSKKFVIRLLLIALVCIILFFINLLTGYENISILDLFTSQNETKNLIISYRFNKTLAVIFAGISLPVSGFLLQELFKNPLAEPSILGISSASALAVAFSVFLGGTQLIISFQWLTGWLLILSALLGAWIVSVFLIFLSQRIKEVSTFIIIGFLISSFCGSLISILQIYSQSETLKQYTFWSFGSFEGLSGIQIWVYSICVISGLFPAFLAVKELIGFLLGNEYAKVLGVNMHRLKVWVVLAVCLLTGSTTAMLGPIVFIGIIIPHFCRQIWNPSALWAQILLNIFSGIGFMLFISLIMSYTLLPVNILSSLIGIPTILFMILKTRFKNSMY</sequence>
<accession>A0A2S8A8G8</accession>
<dbReference type="PANTHER" id="PTHR30472:SF41">
    <property type="entry name" value="TRANSPORT SYSTEM PERMEASE PROTEIN"/>
    <property type="match status" value="1"/>
</dbReference>
<proteinExistence type="inferred from homology"/>
<keyword evidence="6 8" id="KW-1133">Transmembrane helix</keyword>
<feature type="transmembrane region" description="Helical" evidence="8">
    <location>
        <begin position="194"/>
        <end position="216"/>
    </location>
</feature>
<keyword evidence="7 8" id="KW-0472">Membrane</keyword>
<comment type="subcellular location">
    <subcellularLocation>
        <location evidence="1">Cell membrane</location>
        <topology evidence="1">Multi-pass membrane protein</topology>
    </subcellularLocation>
</comment>
<evidence type="ECO:0000313" key="9">
    <source>
        <dbReference type="EMBL" id="PQL90858.1"/>
    </source>
</evidence>
<evidence type="ECO:0000313" key="10">
    <source>
        <dbReference type="Proteomes" id="UP000238042"/>
    </source>
</evidence>
<dbReference type="EMBL" id="PSZM01000045">
    <property type="protein sequence ID" value="PQL90858.1"/>
    <property type="molecule type" value="Genomic_DNA"/>
</dbReference>
<feature type="transmembrane region" description="Helical" evidence="8">
    <location>
        <begin position="276"/>
        <end position="297"/>
    </location>
</feature>
<evidence type="ECO:0000256" key="5">
    <source>
        <dbReference type="ARBA" id="ARBA00022692"/>
    </source>
</evidence>
<dbReference type="SUPFAM" id="SSF81345">
    <property type="entry name" value="ABC transporter involved in vitamin B12 uptake, BtuC"/>
    <property type="match status" value="1"/>
</dbReference>
<keyword evidence="5 8" id="KW-0812">Transmembrane</keyword>
<dbReference type="GO" id="GO:0022857">
    <property type="term" value="F:transmembrane transporter activity"/>
    <property type="evidence" value="ECO:0007669"/>
    <property type="project" value="InterPro"/>
</dbReference>
<keyword evidence="3" id="KW-0813">Transport</keyword>
<feature type="transmembrane region" description="Helical" evidence="8">
    <location>
        <begin position="237"/>
        <end position="264"/>
    </location>
</feature>
<dbReference type="Gene3D" id="1.10.3470.10">
    <property type="entry name" value="ABC transporter involved in vitamin B12 uptake, BtuC"/>
    <property type="match status" value="1"/>
</dbReference>
<dbReference type="RefSeq" id="WP_105247490.1">
    <property type="nucleotide sequence ID" value="NZ_PSZM01000045.1"/>
</dbReference>
<feature type="transmembrane region" description="Helical" evidence="8">
    <location>
        <begin position="145"/>
        <end position="169"/>
    </location>
</feature>
<dbReference type="AlphaFoldDB" id="A0A2S8A8G8"/>
<dbReference type="Proteomes" id="UP000238042">
    <property type="component" value="Unassembled WGS sequence"/>
</dbReference>
<evidence type="ECO:0000256" key="2">
    <source>
        <dbReference type="ARBA" id="ARBA00007935"/>
    </source>
</evidence>
<dbReference type="InterPro" id="IPR037294">
    <property type="entry name" value="ABC_BtuC-like"/>
</dbReference>
<dbReference type="GO" id="GO:0005886">
    <property type="term" value="C:plasma membrane"/>
    <property type="evidence" value="ECO:0007669"/>
    <property type="project" value="UniProtKB-SubCell"/>
</dbReference>
<dbReference type="PANTHER" id="PTHR30472">
    <property type="entry name" value="FERRIC ENTEROBACTIN TRANSPORT SYSTEM PERMEASE PROTEIN"/>
    <property type="match status" value="1"/>
</dbReference>
<evidence type="ECO:0000256" key="7">
    <source>
        <dbReference type="ARBA" id="ARBA00023136"/>
    </source>
</evidence>
<evidence type="ECO:0000256" key="1">
    <source>
        <dbReference type="ARBA" id="ARBA00004651"/>
    </source>
</evidence>
<comment type="similarity">
    <text evidence="2">Belongs to the binding-protein-dependent transport system permease family. FecCD subfamily.</text>
</comment>
<feature type="transmembrane region" description="Helical" evidence="8">
    <location>
        <begin position="52"/>
        <end position="73"/>
    </location>
</feature>
<feature type="transmembrane region" description="Helical" evidence="8">
    <location>
        <begin position="85"/>
        <end position="110"/>
    </location>
</feature>
<comment type="caution">
    <text evidence="9">The sequence shown here is derived from an EMBL/GenBank/DDBJ whole genome shotgun (WGS) entry which is preliminary data.</text>
</comment>
<feature type="transmembrane region" description="Helical" evidence="8">
    <location>
        <begin position="116"/>
        <end position="138"/>
    </location>
</feature>
<gene>
    <name evidence="9" type="ORF">C4S77_10425</name>
</gene>
<protein>
    <submittedName>
        <fullName evidence="9">ABC transporter permease</fullName>
    </submittedName>
</protein>
<keyword evidence="10" id="KW-1185">Reference proteome</keyword>
<dbReference type="GO" id="GO:0033214">
    <property type="term" value="P:siderophore-iron import into cell"/>
    <property type="evidence" value="ECO:0007669"/>
    <property type="project" value="TreeGrafter"/>
</dbReference>